<dbReference type="Proteomes" id="UP000472274">
    <property type="component" value="Unplaced"/>
</dbReference>
<protein>
    <submittedName>
        <fullName evidence="2">Uncharacterized protein</fullName>
    </submittedName>
</protein>
<evidence type="ECO:0000313" key="3">
    <source>
        <dbReference type="Proteomes" id="UP000472274"/>
    </source>
</evidence>
<sequence>MPSQPSASRGPDPQFETPCSRLSEPKPSGSRLSGVSKLVLEAVTTPRKHSDLSLQAQRSHWLPHGEEQAPQKVLENLVSKELLRQLKGTGALDSFTISKRVGKKKEKAVPKKRGRPPKAGSRAEAWQKEEGGQIKPEGQMAFDRAWSQSVERTPPGAKAHPKRPGIWSGRWGALLPPTFTHVSKTQPYKNTSLHCPHTPPPGERTRSSRDRCWLCC</sequence>
<evidence type="ECO:0000313" key="2">
    <source>
        <dbReference type="Ensembl" id="ENSTMTP00000012261.1"/>
    </source>
</evidence>
<name>A0A674IRV8_9SAUR</name>
<keyword evidence="3" id="KW-1185">Reference proteome</keyword>
<feature type="region of interest" description="Disordered" evidence="1">
    <location>
        <begin position="103"/>
        <end position="138"/>
    </location>
</feature>
<dbReference type="InParanoid" id="A0A674IRV8"/>
<reference evidence="2" key="1">
    <citation type="submission" date="2025-08" db="UniProtKB">
        <authorList>
            <consortium name="Ensembl"/>
        </authorList>
    </citation>
    <scope>IDENTIFICATION</scope>
</reference>
<evidence type="ECO:0000256" key="1">
    <source>
        <dbReference type="SAM" id="MobiDB-lite"/>
    </source>
</evidence>
<dbReference type="Ensembl" id="ENSTMTT00000012689.1">
    <property type="protein sequence ID" value="ENSTMTP00000012261.1"/>
    <property type="gene ID" value="ENSTMTG00000008884.1"/>
</dbReference>
<accession>A0A674IRV8</accession>
<organism evidence="2 3">
    <name type="scientific">Terrapene triunguis</name>
    <name type="common">Three-toed box turtle</name>
    <dbReference type="NCBI Taxonomy" id="2587831"/>
    <lineage>
        <taxon>Eukaryota</taxon>
        <taxon>Metazoa</taxon>
        <taxon>Chordata</taxon>
        <taxon>Craniata</taxon>
        <taxon>Vertebrata</taxon>
        <taxon>Euteleostomi</taxon>
        <taxon>Archelosauria</taxon>
        <taxon>Testudinata</taxon>
        <taxon>Testudines</taxon>
        <taxon>Cryptodira</taxon>
        <taxon>Durocryptodira</taxon>
        <taxon>Testudinoidea</taxon>
        <taxon>Emydidae</taxon>
        <taxon>Terrapene</taxon>
    </lineage>
</organism>
<dbReference type="AlphaFoldDB" id="A0A674IRV8"/>
<proteinExistence type="predicted"/>
<feature type="compositionally biased region" description="Basic residues" evidence="1">
    <location>
        <begin position="103"/>
        <end position="116"/>
    </location>
</feature>
<reference evidence="2" key="2">
    <citation type="submission" date="2025-09" db="UniProtKB">
        <authorList>
            <consortium name="Ensembl"/>
        </authorList>
    </citation>
    <scope>IDENTIFICATION</scope>
</reference>
<feature type="region of interest" description="Disordered" evidence="1">
    <location>
        <begin position="1"/>
        <end position="68"/>
    </location>
</feature>